<sequence>MSGPFSSRMLRAAKAIEPEAGCDLWEAKAWVVQRLPEPPALKFAEAAGNTRGSKTPIDAKEAGRNDVGEPALNMEGVSRSRVEKFLRRPVRLSRRQLERGSEGCERGPFEAGSARRISARVVQRWCEAGRLEARNAGVKCVVWGMQLMFVTPRKDGAGMHACRRQCHDAIEGCGSPLAGEEARVVGAQRVTTSPTSVVVCSRGGGGGRHDRQTAP</sequence>
<gene>
    <name evidence="6" type="ORF">DFH94DRAFT_679032</name>
    <name evidence="5" type="ORF">DFH94DRAFT_682743</name>
    <name evidence="4" type="ORF">DFH94DRAFT_684740</name>
    <name evidence="2" type="ORF">DFH94DRAFT_685585</name>
    <name evidence="3" type="ORF">DFH94DRAFT_812237</name>
</gene>
<dbReference type="EMBL" id="WHVB01000010">
    <property type="protein sequence ID" value="KAF8479249.1"/>
    <property type="molecule type" value="Genomic_DNA"/>
</dbReference>
<dbReference type="EMBL" id="WHVB01000002">
    <property type="protein sequence ID" value="KAF8486336.1"/>
    <property type="molecule type" value="Genomic_DNA"/>
</dbReference>
<proteinExistence type="predicted"/>
<evidence type="ECO:0000313" key="7">
    <source>
        <dbReference type="Proteomes" id="UP000759537"/>
    </source>
</evidence>
<keyword evidence="7" id="KW-1185">Reference proteome</keyword>
<accession>A0A9P5MQ40</accession>
<evidence type="ECO:0000256" key="1">
    <source>
        <dbReference type="SAM" id="MobiDB-lite"/>
    </source>
</evidence>
<reference evidence="4" key="1">
    <citation type="submission" date="2019-10" db="EMBL/GenBank/DDBJ databases">
        <authorList>
            <consortium name="DOE Joint Genome Institute"/>
            <person name="Kuo A."/>
            <person name="Miyauchi S."/>
            <person name="Kiss E."/>
            <person name="Drula E."/>
            <person name="Kohler A."/>
            <person name="Sanchez-Garcia M."/>
            <person name="Andreopoulos B."/>
            <person name="Barry K.W."/>
            <person name="Bonito G."/>
            <person name="Buee M."/>
            <person name="Carver A."/>
            <person name="Chen C."/>
            <person name="Cichocki N."/>
            <person name="Clum A."/>
            <person name="Culley D."/>
            <person name="Crous P.W."/>
            <person name="Fauchery L."/>
            <person name="Girlanda M."/>
            <person name="Hayes R."/>
            <person name="Keri Z."/>
            <person name="LaButti K."/>
            <person name="Lipzen A."/>
            <person name="Lombard V."/>
            <person name="Magnuson J."/>
            <person name="Maillard F."/>
            <person name="Morin E."/>
            <person name="Murat C."/>
            <person name="Nolan M."/>
            <person name="Ohm R."/>
            <person name="Pangilinan J."/>
            <person name="Pereira M."/>
            <person name="Perotto S."/>
            <person name="Peter M."/>
            <person name="Riley R."/>
            <person name="Sitrit Y."/>
            <person name="Stielow B."/>
            <person name="Szollosi G."/>
            <person name="Zifcakova L."/>
            <person name="Stursova M."/>
            <person name="Spatafora J.W."/>
            <person name="Tedersoo L."/>
            <person name="Vaario L.-M."/>
            <person name="Yamada A."/>
            <person name="Yan M."/>
            <person name="Wang P."/>
            <person name="Xu J."/>
            <person name="Bruns T."/>
            <person name="Baldrian P."/>
            <person name="Vilgalys R."/>
            <person name="Henrissat B."/>
            <person name="Grigoriev I.V."/>
            <person name="Hibbett D."/>
            <person name="Nagy L.G."/>
            <person name="Martin F.M."/>
        </authorList>
    </citation>
    <scope>NUCLEOTIDE SEQUENCE</scope>
    <source>
        <strain evidence="4">Prilba</strain>
    </source>
</reference>
<dbReference type="AlphaFoldDB" id="A0A9P5MQ40"/>
<evidence type="ECO:0000313" key="4">
    <source>
        <dbReference type="EMBL" id="KAF8471573.1"/>
    </source>
</evidence>
<evidence type="ECO:0000313" key="6">
    <source>
        <dbReference type="EMBL" id="KAF8486336.1"/>
    </source>
</evidence>
<evidence type="ECO:0000313" key="3">
    <source>
        <dbReference type="EMBL" id="KAF8469830.1"/>
    </source>
</evidence>
<dbReference type="EMBL" id="WHVB01000022">
    <property type="protein sequence ID" value="KAF8471573.1"/>
    <property type="molecule type" value="Genomic_DNA"/>
</dbReference>
<name>A0A9P5MQ40_9AGAM</name>
<protein>
    <submittedName>
        <fullName evidence="4">Uncharacterized protein</fullName>
    </submittedName>
</protein>
<comment type="caution">
    <text evidence="4">The sequence shown here is derived from an EMBL/GenBank/DDBJ whole genome shotgun (WGS) entry which is preliminary data.</text>
</comment>
<dbReference type="Proteomes" id="UP000759537">
    <property type="component" value="Unassembled WGS sequence"/>
</dbReference>
<dbReference type="EMBL" id="WHVB01000027">
    <property type="protein sequence ID" value="KAF8469830.1"/>
    <property type="molecule type" value="Genomic_DNA"/>
</dbReference>
<feature type="compositionally biased region" description="Basic and acidic residues" evidence="1">
    <location>
        <begin position="57"/>
        <end position="67"/>
    </location>
</feature>
<reference evidence="4" key="2">
    <citation type="journal article" date="2020" name="Nat. Commun.">
        <title>Large-scale genome sequencing of mycorrhizal fungi provides insights into the early evolution of symbiotic traits.</title>
        <authorList>
            <person name="Miyauchi S."/>
            <person name="Kiss E."/>
            <person name="Kuo A."/>
            <person name="Drula E."/>
            <person name="Kohler A."/>
            <person name="Sanchez-Garcia M."/>
            <person name="Morin E."/>
            <person name="Andreopoulos B."/>
            <person name="Barry K.W."/>
            <person name="Bonito G."/>
            <person name="Buee M."/>
            <person name="Carver A."/>
            <person name="Chen C."/>
            <person name="Cichocki N."/>
            <person name="Clum A."/>
            <person name="Culley D."/>
            <person name="Crous P.W."/>
            <person name="Fauchery L."/>
            <person name="Girlanda M."/>
            <person name="Hayes R.D."/>
            <person name="Keri Z."/>
            <person name="LaButti K."/>
            <person name="Lipzen A."/>
            <person name="Lombard V."/>
            <person name="Magnuson J."/>
            <person name="Maillard F."/>
            <person name="Murat C."/>
            <person name="Nolan M."/>
            <person name="Ohm R.A."/>
            <person name="Pangilinan J."/>
            <person name="Pereira M.F."/>
            <person name="Perotto S."/>
            <person name="Peter M."/>
            <person name="Pfister S."/>
            <person name="Riley R."/>
            <person name="Sitrit Y."/>
            <person name="Stielow J.B."/>
            <person name="Szollosi G."/>
            <person name="Zifcakova L."/>
            <person name="Stursova M."/>
            <person name="Spatafora J.W."/>
            <person name="Tedersoo L."/>
            <person name="Vaario L.M."/>
            <person name="Yamada A."/>
            <person name="Yan M."/>
            <person name="Wang P."/>
            <person name="Xu J."/>
            <person name="Bruns T."/>
            <person name="Baldrian P."/>
            <person name="Vilgalys R."/>
            <person name="Dunand C."/>
            <person name="Henrissat B."/>
            <person name="Grigoriev I.V."/>
            <person name="Hibbett D."/>
            <person name="Nagy L.G."/>
            <person name="Martin F.M."/>
        </authorList>
    </citation>
    <scope>NUCLEOTIDE SEQUENCE</scope>
    <source>
        <strain evidence="4">Prilba</strain>
    </source>
</reference>
<feature type="region of interest" description="Disordered" evidence="1">
    <location>
        <begin position="47"/>
        <end position="71"/>
    </location>
</feature>
<evidence type="ECO:0000313" key="2">
    <source>
        <dbReference type="EMBL" id="KAF8468606.1"/>
    </source>
</evidence>
<organism evidence="4 7">
    <name type="scientific">Russula ochroleuca</name>
    <dbReference type="NCBI Taxonomy" id="152965"/>
    <lineage>
        <taxon>Eukaryota</taxon>
        <taxon>Fungi</taxon>
        <taxon>Dikarya</taxon>
        <taxon>Basidiomycota</taxon>
        <taxon>Agaricomycotina</taxon>
        <taxon>Agaricomycetes</taxon>
        <taxon>Russulales</taxon>
        <taxon>Russulaceae</taxon>
        <taxon>Russula</taxon>
    </lineage>
</organism>
<dbReference type="EMBL" id="WHVB01000031">
    <property type="protein sequence ID" value="KAF8468606.1"/>
    <property type="molecule type" value="Genomic_DNA"/>
</dbReference>
<evidence type="ECO:0000313" key="5">
    <source>
        <dbReference type="EMBL" id="KAF8479249.1"/>
    </source>
</evidence>